<evidence type="ECO:0000256" key="1">
    <source>
        <dbReference type="ARBA" id="ARBA00022857"/>
    </source>
</evidence>
<proteinExistence type="predicted"/>
<sequence>MSAYKPQASDSKATFKHDLFKGKVLFCTGGRSGICYKIVETMMSHGVDAAIVGRDAKGLAESAMNLEKSTGQRCLPTSADVRDPKQLEKAVKDTVDKYGKIDFVICGAAGNFLAPITSLSSNAFKAVVDIDLLGTYNTIKATLPYVRESHGSYLHISATLHYRGLPYQAHVSAAKAGVDALSNVLAVEEGPRGVRSNVIAPGPIGNTEGMSRLTPKGWQAQNDIPLGRMGDTSDIANAALFLFSPAANWITGTVLAVDGGENHIRQLSLPYPQSLLDPESVKGLIKGKL</sequence>
<dbReference type="EMBL" id="CP144089">
    <property type="protein sequence ID" value="WWD03523.1"/>
    <property type="molecule type" value="Genomic_DNA"/>
</dbReference>
<reference evidence="6 7" key="1">
    <citation type="submission" date="2024-01" db="EMBL/GenBank/DDBJ databases">
        <title>Comparative genomics of Cryptococcus and Kwoniella reveals pathogenesis evolution and contrasting modes of karyotype evolution via chromosome fusion or intercentromeric recombination.</title>
        <authorList>
            <person name="Coelho M.A."/>
            <person name="David-Palma M."/>
            <person name="Shea T."/>
            <person name="Bowers K."/>
            <person name="McGinley-Smith S."/>
            <person name="Mohammad A.W."/>
            <person name="Gnirke A."/>
            <person name="Yurkov A.M."/>
            <person name="Nowrousian M."/>
            <person name="Sun S."/>
            <person name="Cuomo C.A."/>
            <person name="Heitman J."/>
        </authorList>
    </citation>
    <scope>NUCLEOTIDE SEQUENCE [LARGE SCALE GENOMIC DNA]</scope>
    <source>
        <strain evidence="6 7">PYCC6329</strain>
    </source>
</reference>
<dbReference type="PRINTS" id="PR00081">
    <property type="entry name" value="GDHRDH"/>
</dbReference>
<dbReference type="Pfam" id="PF13561">
    <property type="entry name" value="adh_short_C2"/>
    <property type="match status" value="1"/>
</dbReference>
<organism evidence="6 7">
    <name type="scientific">Kwoniella europaea PYCC6329</name>
    <dbReference type="NCBI Taxonomy" id="1423913"/>
    <lineage>
        <taxon>Eukaryota</taxon>
        <taxon>Fungi</taxon>
        <taxon>Dikarya</taxon>
        <taxon>Basidiomycota</taxon>
        <taxon>Agaricomycotina</taxon>
        <taxon>Tremellomycetes</taxon>
        <taxon>Tremellales</taxon>
        <taxon>Cryptococcaceae</taxon>
        <taxon>Kwoniella</taxon>
    </lineage>
</organism>
<dbReference type="KEGG" id="ker:91100380"/>
<dbReference type="SUPFAM" id="SSF51735">
    <property type="entry name" value="NAD(P)-binding Rossmann-fold domains"/>
    <property type="match status" value="1"/>
</dbReference>
<comment type="catalytic activity">
    <reaction evidence="5">
        <text>a (2E,4Z)-dienoyl-CoA + NADPH + H(+) = a 4,5-saturated-(3E)-enoyl-CoA + NADP(+)</text>
        <dbReference type="Rhea" id="RHEA:61892"/>
        <dbReference type="ChEBI" id="CHEBI:15378"/>
        <dbReference type="ChEBI" id="CHEBI:57783"/>
        <dbReference type="ChEBI" id="CHEBI:58349"/>
        <dbReference type="ChEBI" id="CHEBI:85099"/>
        <dbReference type="ChEBI" id="CHEBI:85493"/>
        <dbReference type="EC" id="1.3.1.124"/>
    </reaction>
</comment>
<gene>
    <name evidence="6" type="ORF">V865_001576</name>
</gene>
<evidence type="ECO:0000256" key="5">
    <source>
        <dbReference type="ARBA" id="ARBA00048340"/>
    </source>
</evidence>
<evidence type="ECO:0000313" key="6">
    <source>
        <dbReference type="EMBL" id="WWD03523.1"/>
    </source>
</evidence>
<dbReference type="GO" id="GO:0005777">
    <property type="term" value="C:peroxisome"/>
    <property type="evidence" value="ECO:0007669"/>
    <property type="project" value="TreeGrafter"/>
</dbReference>
<keyword evidence="1" id="KW-0521">NADP</keyword>
<evidence type="ECO:0000313" key="7">
    <source>
        <dbReference type="Proteomes" id="UP001358614"/>
    </source>
</evidence>
<dbReference type="Proteomes" id="UP001358614">
    <property type="component" value="Chromosome 1"/>
</dbReference>
<dbReference type="InterPro" id="IPR045017">
    <property type="entry name" value="DECR2-like"/>
</dbReference>
<dbReference type="EC" id="1.3.1.124" evidence="3"/>
<dbReference type="InterPro" id="IPR002347">
    <property type="entry name" value="SDR_fam"/>
</dbReference>
<keyword evidence="7" id="KW-1185">Reference proteome</keyword>
<dbReference type="CDD" id="cd05369">
    <property type="entry name" value="TER_DECR_SDR_a"/>
    <property type="match status" value="1"/>
</dbReference>
<protein>
    <recommendedName>
        <fullName evidence="3">2,4-dienoyl-CoA reductase [(3E)-enoyl-CoA-producing]</fullName>
        <ecNumber evidence="3">1.3.1.124</ecNumber>
    </recommendedName>
</protein>
<dbReference type="PANTHER" id="PTHR43296:SF2">
    <property type="entry name" value="PEROXISOMAL 2,4-DIENOYL-COA REDUCTASE [(3E)-ENOYL-COA-PRODUCING]"/>
    <property type="match status" value="1"/>
</dbReference>
<dbReference type="RefSeq" id="XP_066081490.1">
    <property type="nucleotide sequence ID" value="XM_066225393.1"/>
</dbReference>
<dbReference type="GO" id="GO:0008670">
    <property type="term" value="F:2,4-dienoyl-CoA reductase (NADPH) activity"/>
    <property type="evidence" value="ECO:0007669"/>
    <property type="project" value="InterPro"/>
</dbReference>
<dbReference type="GeneID" id="91100380"/>
<evidence type="ECO:0000256" key="3">
    <source>
        <dbReference type="ARBA" id="ARBA00026117"/>
    </source>
</evidence>
<accession>A0AAX4KCA0</accession>
<dbReference type="Gene3D" id="3.40.50.720">
    <property type="entry name" value="NAD(P)-binding Rossmann-like Domain"/>
    <property type="match status" value="1"/>
</dbReference>
<dbReference type="AlphaFoldDB" id="A0AAX4KCA0"/>
<dbReference type="GO" id="GO:0009062">
    <property type="term" value="P:fatty acid catabolic process"/>
    <property type="evidence" value="ECO:0007669"/>
    <property type="project" value="InterPro"/>
</dbReference>
<name>A0AAX4KCA0_9TREE</name>
<keyword evidence="2" id="KW-0560">Oxidoreductase</keyword>
<evidence type="ECO:0000256" key="4">
    <source>
        <dbReference type="ARBA" id="ARBA00048009"/>
    </source>
</evidence>
<evidence type="ECO:0000256" key="2">
    <source>
        <dbReference type="ARBA" id="ARBA00023002"/>
    </source>
</evidence>
<dbReference type="PANTHER" id="PTHR43296">
    <property type="entry name" value="PEROXISOMAL 2,4-DIENOYL-COA REDUCTASE"/>
    <property type="match status" value="1"/>
</dbReference>
<dbReference type="InterPro" id="IPR036291">
    <property type="entry name" value="NAD(P)-bd_dom_sf"/>
</dbReference>
<comment type="catalytic activity">
    <reaction evidence="4">
        <text>a (2E,4E)-dienoyl-CoA + NADPH + H(+) = a 4,5-saturated-(3E)-enoyl-CoA + NADP(+)</text>
        <dbReference type="Rhea" id="RHEA:45912"/>
        <dbReference type="ChEBI" id="CHEBI:15378"/>
        <dbReference type="ChEBI" id="CHEBI:57783"/>
        <dbReference type="ChEBI" id="CHEBI:58349"/>
        <dbReference type="ChEBI" id="CHEBI:85101"/>
        <dbReference type="ChEBI" id="CHEBI:85493"/>
        <dbReference type="EC" id="1.3.1.124"/>
    </reaction>
</comment>